<dbReference type="EMBL" id="CAJVCH010022196">
    <property type="protein sequence ID" value="CAG7692590.1"/>
    <property type="molecule type" value="Genomic_DNA"/>
</dbReference>
<keyword evidence="2" id="KW-1185">Reference proteome</keyword>
<gene>
    <name evidence="1" type="ORF">AFUS01_LOCUS3671</name>
</gene>
<reference evidence="1" key="1">
    <citation type="submission" date="2021-06" db="EMBL/GenBank/DDBJ databases">
        <authorList>
            <person name="Hodson N. C."/>
            <person name="Mongue J. A."/>
            <person name="Jaron S. K."/>
        </authorList>
    </citation>
    <scope>NUCLEOTIDE SEQUENCE</scope>
</reference>
<evidence type="ECO:0000313" key="1">
    <source>
        <dbReference type="EMBL" id="CAG7692590.1"/>
    </source>
</evidence>
<accession>A0A8J2J4Y3</accession>
<name>A0A8J2J4Y3_9HEXA</name>
<feature type="non-terminal residue" evidence="1">
    <location>
        <position position="1"/>
    </location>
</feature>
<sequence>LESLDELIYHQYNQSCYDCRSLGNTTLPRTEPS</sequence>
<protein>
    <submittedName>
        <fullName evidence="1">Uncharacterized protein</fullName>
    </submittedName>
</protein>
<comment type="caution">
    <text evidence="1">The sequence shown here is derived from an EMBL/GenBank/DDBJ whole genome shotgun (WGS) entry which is preliminary data.</text>
</comment>
<dbReference type="Proteomes" id="UP000708208">
    <property type="component" value="Unassembled WGS sequence"/>
</dbReference>
<evidence type="ECO:0000313" key="2">
    <source>
        <dbReference type="Proteomes" id="UP000708208"/>
    </source>
</evidence>
<organism evidence="1 2">
    <name type="scientific">Allacma fusca</name>
    <dbReference type="NCBI Taxonomy" id="39272"/>
    <lineage>
        <taxon>Eukaryota</taxon>
        <taxon>Metazoa</taxon>
        <taxon>Ecdysozoa</taxon>
        <taxon>Arthropoda</taxon>
        <taxon>Hexapoda</taxon>
        <taxon>Collembola</taxon>
        <taxon>Symphypleona</taxon>
        <taxon>Sminthuridae</taxon>
        <taxon>Allacma</taxon>
    </lineage>
</organism>
<proteinExistence type="predicted"/>
<dbReference type="AlphaFoldDB" id="A0A8J2J4Y3"/>